<dbReference type="RefSeq" id="WP_061948161.1">
    <property type="nucleotide sequence ID" value="NZ_LTAO01000012.1"/>
</dbReference>
<sequence length="115" mass="13447">MKIKMLGTFLLIIVVLLTVFFLFANSNSGVSYVTIIEKNENVEGELYITVVNPHLSEAYKEEFDIYIKDKSTWNLLKEDIMYIASFTKKFKNSPYILREIDYISSMKSNNKEELQ</sequence>
<evidence type="ECO:0000313" key="2">
    <source>
        <dbReference type="Proteomes" id="UP000075806"/>
    </source>
</evidence>
<comment type="caution">
    <text evidence="1">The sequence shown here is derived from an EMBL/GenBank/DDBJ whole genome shotgun (WGS) entry which is preliminary data.</text>
</comment>
<protein>
    <recommendedName>
        <fullName evidence="3">DUF3221 domain-containing protein</fullName>
    </recommendedName>
</protein>
<evidence type="ECO:0000313" key="1">
    <source>
        <dbReference type="EMBL" id="KYG31778.1"/>
    </source>
</evidence>
<keyword evidence="2" id="KW-1185">Reference proteome</keyword>
<organism evidence="1 2">
    <name type="scientific">Alkalihalobacillus trypoxylicola</name>
    <dbReference type="NCBI Taxonomy" id="519424"/>
    <lineage>
        <taxon>Bacteria</taxon>
        <taxon>Bacillati</taxon>
        <taxon>Bacillota</taxon>
        <taxon>Bacilli</taxon>
        <taxon>Bacillales</taxon>
        <taxon>Bacillaceae</taxon>
        <taxon>Alkalihalobacillus</taxon>
    </lineage>
</organism>
<dbReference type="OrthoDB" id="2915800at2"/>
<reference evidence="1" key="1">
    <citation type="submission" date="2016-02" db="EMBL/GenBank/DDBJ databases">
        <title>Genome sequence of Bacillus trypoxylicola KCTC 13244(T).</title>
        <authorList>
            <person name="Jeong H."/>
            <person name="Park S.-H."/>
            <person name="Choi S.-K."/>
        </authorList>
    </citation>
    <scope>NUCLEOTIDE SEQUENCE [LARGE SCALE GENOMIC DNA]</scope>
    <source>
        <strain evidence="1">KCTC 13244</strain>
    </source>
</reference>
<evidence type="ECO:0008006" key="3">
    <source>
        <dbReference type="Google" id="ProtNLM"/>
    </source>
</evidence>
<name>A0A161Q654_9BACI</name>
<accession>A0A161Q654</accession>
<dbReference type="EMBL" id="LTAO01000012">
    <property type="protein sequence ID" value="KYG31778.1"/>
    <property type="molecule type" value="Genomic_DNA"/>
</dbReference>
<proteinExistence type="predicted"/>
<dbReference type="AlphaFoldDB" id="A0A161Q654"/>
<dbReference type="Proteomes" id="UP000075806">
    <property type="component" value="Unassembled WGS sequence"/>
</dbReference>
<gene>
    <name evidence="1" type="ORF">AZF04_03065</name>
</gene>